<dbReference type="RefSeq" id="WP_094060559.1">
    <property type="nucleotide sequence ID" value="NZ_CP022530.1"/>
</dbReference>
<evidence type="ECO:0000313" key="4">
    <source>
        <dbReference type="Proteomes" id="UP000202440"/>
    </source>
</evidence>
<dbReference type="SUPFAM" id="SSF101874">
    <property type="entry name" value="YceI-like"/>
    <property type="match status" value="1"/>
</dbReference>
<proteinExistence type="predicted"/>
<dbReference type="Proteomes" id="UP000202440">
    <property type="component" value="Chromosome"/>
</dbReference>
<dbReference type="PANTHER" id="PTHR34406">
    <property type="entry name" value="PROTEIN YCEI"/>
    <property type="match status" value="1"/>
</dbReference>
<keyword evidence="1" id="KW-0732">Signal</keyword>
<dbReference type="PANTHER" id="PTHR34406:SF1">
    <property type="entry name" value="PROTEIN YCEI"/>
    <property type="match status" value="1"/>
</dbReference>
<dbReference type="PIRSF" id="PIRSF029811">
    <property type="entry name" value="UCP029811"/>
    <property type="match status" value="1"/>
</dbReference>
<dbReference type="InterPro" id="IPR027016">
    <property type="entry name" value="UCP029811"/>
</dbReference>
<feature type="chain" id="PRO_5013302017" description="Lipid/polyisoprenoid-binding YceI-like domain-containing protein" evidence="1">
    <location>
        <begin position="21"/>
        <end position="189"/>
    </location>
</feature>
<dbReference type="OrthoDB" id="9793816at2"/>
<feature type="domain" description="Lipid/polyisoprenoid-binding YceI-like" evidence="2">
    <location>
        <begin position="21"/>
        <end position="186"/>
    </location>
</feature>
<protein>
    <recommendedName>
        <fullName evidence="2">Lipid/polyisoprenoid-binding YceI-like domain-containing protein</fullName>
    </recommendedName>
</protein>
<dbReference type="Pfam" id="PF04264">
    <property type="entry name" value="YceI"/>
    <property type="match status" value="1"/>
</dbReference>
<accession>A0A222FKU5</accession>
<sequence length="189" mass="20889">MKLPIASALLSALLPLSALAQWQLTEPTEVSFVSYKNVHLAEHHRFDRILGSVSSEGNAEVRIDLSSIDSRIPIRDERMRDLLFNVKEFGQAVIRAQLPESVLTAKQPQRFELEGHLALHGSQENFRVAVLVTPASNGQVVVSSLYPVMVHADSFALSKGLRELTDIAKLDVIAEVVPVHFTLTFEPAN</sequence>
<dbReference type="SMART" id="SM00867">
    <property type="entry name" value="YceI"/>
    <property type="match status" value="1"/>
</dbReference>
<feature type="signal peptide" evidence="1">
    <location>
        <begin position="1"/>
        <end position="20"/>
    </location>
</feature>
<keyword evidence="4" id="KW-1185">Reference proteome</keyword>
<evidence type="ECO:0000259" key="2">
    <source>
        <dbReference type="SMART" id="SM00867"/>
    </source>
</evidence>
<dbReference type="InterPro" id="IPR007372">
    <property type="entry name" value="Lipid/polyisoprenoid-bd_YceI"/>
</dbReference>
<organism evidence="3 4">
    <name type="scientific">Bacterioplanes sanyensis</name>
    <dbReference type="NCBI Taxonomy" id="1249553"/>
    <lineage>
        <taxon>Bacteria</taxon>
        <taxon>Pseudomonadati</taxon>
        <taxon>Pseudomonadota</taxon>
        <taxon>Gammaproteobacteria</taxon>
        <taxon>Oceanospirillales</taxon>
        <taxon>Oceanospirillaceae</taxon>
        <taxon>Bacterioplanes</taxon>
    </lineage>
</organism>
<dbReference type="Gene3D" id="2.40.128.110">
    <property type="entry name" value="Lipid/polyisoprenoid-binding, YceI-like"/>
    <property type="match status" value="1"/>
</dbReference>
<gene>
    <name evidence="3" type="ORF">CHH28_12165</name>
</gene>
<dbReference type="AlphaFoldDB" id="A0A222FKU5"/>
<dbReference type="KEGG" id="bsan:CHH28_12165"/>
<evidence type="ECO:0000256" key="1">
    <source>
        <dbReference type="SAM" id="SignalP"/>
    </source>
</evidence>
<evidence type="ECO:0000313" key="3">
    <source>
        <dbReference type="EMBL" id="ASP39379.1"/>
    </source>
</evidence>
<reference evidence="3 4" key="1">
    <citation type="submission" date="2017-07" db="EMBL/GenBank/DDBJ databases">
        <title>Annotated genome sequence of Bacterioplanes sanyensis isolated from Red Sea.</title>
        <authorList>
            <person name="Rehman Z.U."/>
        </authorList>
    </citation>
    <scope>NUCLEOTIDE SEQUENCE [LARGE SCALE GENOMIC DNA]</scope>
    <source>
        <strain evidence="3 4">NV9</strain>
    </source>
</reference>
<dbReference type="InterPro" id="IPR036761">
    <property type="entry name" value="TTHA0802/YceI-like_sf"/>
</dbReference>
<name>A0A222FKU5_9GAMM</name>
<dbReference type="EMBL" id="CP022530">
    <property type="protein sequence ID" value="ASP39379.1"/>
    <property type="molecule type" value="Genomic_DNA"/>
</dbReference>